<proteinExistence type="predicted"/>
<name>A0A1I5UUG8_9BACI</name>
<gene>
    <name evidence="1" type="ORF">SAMN05518683_11461</name>
</gene>
<evidence type="ECO:0000313" key="1">
    <source>
        <dbReference type="EMBL" id="SFP98901.1"/>
    </source>
</evidence>
<dbReference type="Proteomes" id="UP000198892">
    <property type="component" value="Unassembled WGS sequence"/>
</dbReference>
<evidence type="ECO:0000313" key="2">
    <source>
        <dbReference type="Proteomes" id="UP000198892"/>
    </source>
</evidence>
<keyword evidence="2" id="KW-1185">Reference proteome</keyword>
<sequence>MQPVDFRAISDSIYEKSSTPISAQIAESLARVGVSWRDRLGIEPSGDGTRLPEVLKTLACTSIATGPTFLIRDVFYAFLSNNATTPFHFRWFSTCSMMKDKEKA</sequence>
<organism evidence="1 2">
    <name type="scientific">Salibacterium halotolerans</name>
    <dbReference type="NCBI Taxonomy" id="1884432"/>
    <lineage>
        <taxon>Bacteria</taxon>
        <taxon>Bacillati</taxon>
        <taxon>Bacillota</taxon>
        <taxon>Bacilli</taxon>
        <taxon>Bacillales</taxon>
        <taxon>Bacillaceae</taxon>
    </lineage>
</organism>
<accession>A0A1I5UUG8</accession>
<dbReference type="STRING" id="1884432.SAMN05518683_11461"/>
<protein>
    <submittedName>
        <fullName evidence="1">Uncharacterized protein</fullName>
    </submittedName>
</protein>
<reference evidence="2" key="1">
    <citation type="submission" date="2016-10" db="EMBL/GenBank/DDBJ databases">
        <authorList>
            <person name="Varghese N."/>
            <person name="Submissions S."/>
        </authorList>
    </citation>
    <scope>NUCLEOTIDE SEQUENCE [LARGE SCALE GENOMIC DNA]</scope>
    <source>
        <strain evidence="2">S7</strain>
    </source>
</reference>
<dbReference type="AlphaFoldDB" id="A0A1I5UUG8"/>
<dbReference type="EMBL" id="FOXD01000014">
    <property type="protein sequence ID" value="SFP98901.1"/>
    <property type="molecule type" value="Genomic_DNA"/>
</dbReference>